<keyword evidence="6" id="KW-0443">Lipid metabolism</keyword>
<evidence type="ECO:0000313" key="13">
    <source>
        <dbReference type="EMBL" id="KOS15449.1"/>
    </source>
</evidence>
<comment type="catalytic activity">
    <reaction evidence="9">
        <text>a diacylglycerol + H2O = a monoacylglycerol + a fatty acid + H(+)</text>
        <dbReference type="Rhea" id="RHEA:32731"/>
        <dbReference type="ChEBI" id="CHEBI:15377"/>
        <dbReference type="ChEBI" id="CHEBI:15378"/>
        <dbReference type="ChEBI" id="CHEBI:17408"/>
        <dbReference type="ChEBI" id="CHEBI:18035"/>
        <dbReference type="ChEBI" id="CHEBI:28868"/>
    </reaction>
</comment>
<organism evidence="13 14">
    <name type="scientific">Malassezia pachydermatis</name>
    <dbReference type="NCBI Taxonomy" id="77020"/>
    <lineage>
        <taxon>Eukaryota</taxon>
        <taxon>Fungi</taxon>
        <taxon>Dikarya</taxon>
        <taxon>Basidiomycota</taxon>
        <taxon>Ustilaginomycotina</taxon>
        <taxon>Malasseziomycetes</taxon>
        <taxon>Malasseziales</taxon>
        <taxon>Malasseziaceae</taxon>
        <taxon>Malassezia</taxon>
    </lineage>
</organism>
<dbReference type="InterPro" id="IPR002921">
    <property type="entry name" value="Fungal_lipase-type"/>
</dbReference>
<dbReference type="CDD" id="cd00519">
    <property type="entry name" value="Lipase_3"/>
    <property type="match status" value="1"/>
</dbReference>
<comment type="similarity">
    <text evidence="8">Belongs to the AB hydrolase superfamily. Lipase family. Class 3 subfamily.</text>
</comment>
<feature type="signal peptide" evidence="11">
    <location>
        <begin position="1"/>
        <end position="21"/>
    </location>
</feature>
<evidence type="ECO:0000256" key="4">
    <source>
        <dbReference type="ARBA" id="ARBA00022801"/>
    </source>
</evidence>
<evidence type="ECO:0000259" key="12">
    <source>
        <dbReference type="Pfam" id="PF01764"/>
    </source>
</evidence>
<dbReference type="Proteomes" id="UP000037751">
    <property type="component" value="Unassembled WGS sequence"/>
</dbReference>
<evidence type="ECO:0000256" key="9">
    <source>
        <dbReference type="ARBA" id="ARBA00047591"/>
    </source>
</evidence>
<dbReference type="PANTHER" id="PTHR45856:SF25">
    <property type="entry name" value="FUNGAL LIPASE-LIKE DOMAIN-CONTAINING PROTEIN"/>
    <property type="match status" value="1"/>
</dbReference>
<dbReference type="GO" id="GO:0016787">
    <property type="term" value="F:hydrolase activity"/>
    <property type="evidence" value="ECO:0007669"/>
    <property type="project" value="UniProtKB-KW"/>
</dbReference>
<dbReference type="GO" id="GO:0005576">
    <property type="term" value="C:extracellular region"/>
    <property type="evidence" value="ECO:0007669"/>
    <property type="project" value="UniProtKB-SubCell"/>
</dbReference>
<proteinExistence type="inferred from homology"/>
<dbReference type="VEuPathDB" id="FungiDB:Malapachy_2723"/>
<feature type="chain" id="PRO_5005839197" evidence="11">
    <location>
        <begin position="22"/>
        <end position="319"/>
    </location>
</feature>
<accession>A0A0M9VQF8</accession>
<evidence type="ECO:0000256" key="1">
    <source>
        <dbReference type="ARBA" id="ARBA00004613"/>
    </source>
</evidence>
<evidence type="ECO:0000256" key="10">
    <source>
        <dbReference type="ARBA" id="ARBA00048461"/>
    </source>
</evidence>
<reference evidence="13 14" key="1">
    <citation type="submission" date="2015-07" db="EMBL/GenBank/DDBJ databases">
        <title>Draft Genome Sequence of Malassezia furfur CBS1878 and Malassezia pachydermatis CBS1879.</title>
        <authorList>
            <person name="Triana S."/>
            <person name="Ohm R."/>
            <person name="Gonzalez A."/>
            <person name="DeCock H."/>
            <person name="Restrepo S."/>
            <person name="Celis A."/>
        </authorList>
    </citation>
    <scope>NUCLEOTIDE SEQUENCE [LARGE SCALE GENOMIC DNA]</scope>
    <source>
        <strain evidence="13 14">CBS 1879</strain>
    </source>
</reference>
<evidence type="ECO:0000256" key="6">
    <source>
        <dbReference type="ARBA" id="ARBA00023098"/>
    </source>
</evidence>
<evidence type="ECO:0000256" key="3">
    <source>
        <dbReference type="ARBA" id="ARBA00022729"/>
    </source>
</evidence>
<gene>
    <name evidence="13" type="ORF">Malapachy_2723</name>
</gene>
<feature type="domain" description="Fungal lipase-type" evidence="12">
    <location>
        <begin position="109"/>
        <end position="247"/>
    </location>
</feature>
<dbReference type="GO" id="GO:0016042">
    <property type="term" value="P:lipid catabolic process"/>
    <property type="evidence" value="ECO:0007669"/>
    <property type="project" value="UniProtKB-KW"/>
</dbReference>
<comment type="subcellular location">
    <subcellularLocation>
        <location evidence="1">Secreted</location>
    </subcellularLocation>
</comment>
<evidence type="ECO:0000256" key="2">
    <source>
        <dbReference type="ARBA" id="ARBA00022525"/>
    </source>
</evidence>
<keyword evidence="2" id="KW-0964">Secreted</keyword>
<dbReference type="OrthoDB" id="426718at2759"/>
<evidence type="ECO:0000256" key="7">
    <source>
        <dbReference type="ARBA" id="ARBA00023157"/>
    </source>
</evidence>
<dbReference type="InterPro" id="IPR051218">
    <property type="entry name" value="Sec_MonoDiacylglyc_Lipase"/>
</dbReference>
<sequence length="319" mass="35447">MSPLKIVLFLWVAVVAHLVHARAIGVMPPQVKRDLPGWPSSTAAPQPVPDPVSMYQQFAGLAQESNCVNYKINMTIGDAKLLYSWGDGDHDQRLQLFHSKSLGIVASWSGMNQSSLTSLLSAADLFLVDPNRDLFPMVLPGTKVFQGFQSAYERVASRLLEKLDYYQNMYDEDRVSFTGLSYGAALSALAVQHVDANLKRGSVYKTVVFGLPRIGNREWANSLDKHMKGRFYYVVNGPDLVPHMPPREWGYQQPSGQIWINPANSTHWKFYPGQENVHGADSVLAFNIPDHTGVYFNTEIASYWGHCPATIGQDGGKSS</sequence>
<keyword evidence="4" id="KW-0378">Hydrolase</keyword>
<keyword evidence="7" id="KW-1015">Disulfide bond</keyword>
<dbReference type="RefSeq" id="XP_017993081.1">
    <property type="nucleotide sequence ID" value="XM_018137211.1"/>
</dbReference>
<dbReference type="Pfam" id="PF01764">
    <property type="entry name" value="Lipase_3"/>
    <property type="match status" value="1"/>
</dbReference>
<dbReference type="GeneID" id="28729086"/>
<evidence type="ECO:0000313" key="14">
    <source>
        <dbReference type="Proteomes" id="UP000037751"/>
    </source>
</evidence>
<evidence type="ECO:0000256" key="11">
    <source>
        <dbReference type="SAM" id="SignalP"/>
    </source>
</evidence>
<comment type="catalytic activity">
    <reaction evidence="10">
        <text>a monoacylglycerol + H2O = glycerol + a fatty acid + H(+)</text>
        <dbReference type="Rhea" id="RHEA:15245"/>
        <dbReference type="ChEBI" id="CHEBI:15377"/>
        <dbReference type="ChEBI" id="CHEBI:15378"/>
        <dbReference type="ChEBI" id="CHEBI:17408"/>
        <dbReference type="ChEBI" id="CHEBI:17754"/>
        <dbReference type="ChEBI" id="CHEBI:28868"/>
    </reaction>
</comment>
<evidence type="ECO:0000256" key="8">
    <source>
        <dbReference type="ARBA" id="ARBA00043996"/>
    </source>
</evidence>
<keyword evidence="14" id="KW-1185">Reference proteome</keyword>
<keyword evidence="5" id="KW-0442">Lipid degradation</keyword>
<dbReference type="PANTHER" id="PTHR45856">
    <property type="entry name" value="ALPHA/BETA-HYDROLASES SUPERFAMILY PROTEIN"/>
    <property type="match status" value="1"/>
</dbReference>
<evidence type="ECO:0000256" key="5">
    <source>
        <dbReference type="ARBA" id="ARBA00022963"/>
    </source>
</evidence>
<dbReference type="AlphaFoldDB" id="A0A0M9VQF8"/>
<dbReference type="EMBL" id="LGAV01000002">
    <property type="protein sequence ID" value="KOS15449.1"/>
    <property type="molecule type" value="Genomic_DNA"/>
</dbReference>
<dbReference type="SUPFAM" id="SSF53474">
    <property type="entry name" value="alpha/beta-Hydrolases"/>
    <property type="match status" value="1"/>
</dbReference>
<dbReference type="Gene3D" id="3.40.50.1820">
    <property type="entry name" value="alpha/beta hydrolase"/>
    <property type="match status" value="1"/>
</dbReference>
<comment type="caution">
    <text evidence="13">The sequence shown here is derived from an EMBL/GenBank/DDBJ whole genome shotgun (WGS) entry which is preliminary data.</text>
</comment>
<keyword evidence="3 11" id="KW-0732">Signal</keyword>
<name>A0A0M9VQF8_9BASI</name>
<protein>
    <submittedName>
        <fullName evidence="13">Putative secretory lipase (Family 3)</fullName>
    </submittedName>
</protein>
<dbReference type="InterPro" id="IPR029058">
    <property type="entry name" value="AB_hydrolase_fold"/>
</dbReference>